<organism evidence="1 2">
    <name type="scientific">Streptomyces phage BillNye</name>
    <dbReference type="NCBI Taxonomy" id="2079426"/>
    <lineage>
        <taxon>Viruses</taxon>
        <taxon>Duplodnaviria</taxon>
        <taxon>Heunggongvirae</taxon>
        <taxon>Uroviricota</taxon>
        <taxon>Caudoviricetes</taxon>
        <taxon>Stanwilliamsviridae</taxon>
        <taxon>Loccivirinae</taxon>
        <taxon>Wilnyevirus</taxon>
        <taxon>Wilnyevirus billnye</taxon>
    </lineage>
</organism>
<protein>
    <submittedName>
        <fullName evidence="1">Uncharacterized protein</fullName>
    </submittedName>
</protein>
<keyword evidence="2" id="KW-1185">Reference proteome</keyword>
<accession>A0A2L1IVQ6</accession>
<gene>
    <name evidence="1" type="ORF">SEA_BILLNYE_78</name>
</gene>
<reference evidence="1 2" key="1">
    <citation type="submission" date="2018-01" db="EMBL/GenBank/DDBJ databases">
        <authorList>
            <person name="Grinwald M.F."/>
            <person name="Tasoff P."/>
            <person name="Simpson K.F."/>
            <person name="Vasser A."/>
            <person name="Shaffer C.D."/>
            <person name="Weston-Hafer K.A."/>
            <person name="Russell D.A."/>
            <person name="Pope W.H."/>
            <person name="Jacobs-Sera D."/>
            <person name="Hendrix R.W."/>
            <person name="Hatfull G.F."/>
        </authorList>
    </citation>
    <scope>NUCLEOTIDE SEQUENCE [LARGE SCALE GENOMIC DNA]</scope>
</reference>
<dbReference type="Proteomes" id="UP000241925">
    <property type="component" value="Segment"/>
</dbReference>
<name>A0A2L1IVQ6_9CAUD</name>
<evidence type="ECO:0000313" key="2">
    <source>
        <dbReference type="Proteomes" id="UP000241925"/>
    </source>
</evidence>
<sequence>MNINLIKKDEGICECVGKHIPLPHKLFRVVEGDVTVEICPNALMNLLSLMEEHQKHGGNPPGSVRKHYSEFIHDIYSLLYL</sequence>
<dbReference type="EMBL" id="MG757153">
    <property type="protein sequence ID" value="AVD99280.1"/>
    <property type="molecule type" value="Genomic_DNA"/>
</dbReference>
<proteinExistence type="predicted"/>
<evidence type="ECO:0000313" key="1">
    <source>
        <dbReference type="EMBL" id="AVD99280.1"/>
    </source>
</evidence>